<dbReference type="Pfam" id="PF18962">
    <property type="entry name" value="Por_Secre_tail"/>
    <property type="match status" value="1"/>
</dbReference>
<dbReference type="RefSeq" id="WP_076552750.1">
    <property type="nucleotide sequence ID" value="NZ_FTOL01000005.1"/>
</dbReference>
<keyword evidence="1 2" id="KW-0732">Signal</keyword>
<evidence type="ECO:0000256" key="2">
    <source>
        <dbReference type="SAM" id="SignalP"/>
    </source>
</evidence>
<dbReference type="OrthoDB" id="5485925at2"/>
<evidence type="ECO:0000313" key="5">
    <source>
        <dbReference type="Proteomes" id="UP000186744"/>
    </source>
</evidence>
<reference evidence="5" key="1">
    <citation type="submission" date="2017-01" db="EMBL/GenBank/DDBJ databases">
        <authorList>
            <person name="Varghese N."/>
            <person name="Submissions S."/>
        </authorList>
    </citation>
    <scope>NUCLEOTIDE SEQUENCE [LARGE SCALE GENOMIC DNA]</scope>
    <source>
        <strain evidence="5">DSM 18017</strain>
    </source>
</reference>
<protein>
    <submittedName>
        <fullName evidence="4">Por secretion system C-terminal sorting domain-containing protein</fullName>
    </submittedName>
</protein>
<feature type="domain" description="Secretion system C-terminal sorting" evidence="3">
    <location>
        <begin position="188"/>
        <end position="250"/>
    </location>
</feature>
<dbReference type="NCBIfam" id="TIGR04183">
    <property type="entry name" value="Por_Secre_tail"/>
    <property type="match status" value="1"/>
</dbReference>
<feature type="chain" id="PRO_5013224366" evidence="2">
    <location>
        <begin position="23"/>
        <end position="252"/>
    </location>
</feature>
<evidence type="ECO:0000256" key="1">
    <source>
        <dbReference type="ARBA" id="ARBA00022729"/>
    </source>
</evidence>
<organism evidence="4 5">
    <name type="scientific">Chryseobacterium ureilyticum</name>
    <dbReference type="NCBI Taxonomy" id="373668"/>
    <lineage>
        <taxon>Bacteria</taxon>
        <taxon>Pseudomonadati</taxon>
        <taxon>Bacteroidota</taxon>
        <taxon>Flavobacteriia</taxon>
        <taxon>Flavobacteriales</taxon>
        <taxon>Weeksellaceae</taxon>
        <taxon>Chryseobacterium group</taxon>
        <taxon>Chryseobacterium</taxon>
    </lineage>
</organism>
<evidence type="ECO:0000259" key="3">
    <source>
        <dbReference type="Pfam" id="PF18962"/>
    </source>
</evidence>
<dbReference type="EMBL" id="FTOL01000005">
    <property type="protein sequence ID" value="SIT08864.1"/>
    <property type="molecule type" value="Genomic_DNA"/>
</dbReference>
<dbReference type="STRING" id="373668.SAMN05421786_10598"/>
<gene>
    <name evidence="4" type="ORF">SAMN05421786_10598</name>
</gene>
<name>A0A1N7PE69_9FLAO</name>
<proteinExistence type="predicted"/>
<accession>A0A1N7PE69</accession>
<dbReference type="InterPro" id="IPR026444">
    <property type="entry name" value="Secre_tail"/>
</dbReference>
<dbReference type="AlphaFoldDB" id="A0A1N7PE69"/>
<evidence type="ECO:0000313" key="4">
    <source>
        <dbReference type="EMBL" id="SIT08864.1"/>
    </source>
</evidence>
<feature type="signal peptide" evidence="2">
    <location>
        <begin position="1"/>
        <end position="22"/>
    </location>
</feature>
<sequence length="252" mass="27939">MKNKINLLIISALIFCSNLLYCNSIDQEITDQNFKMFFSCGSEDFENIPASSSSFETNSWVNNNITWTASDSRTDQTINNKAIVIRNGNLTSSIITGGIKSLTVTTQLKFAGNPGNLILEVNDIQVGTIPFNSGVVTTTLDNINIAGNIIIKLVNPNTGQRVAIDDLSWSCYSNLGIIEINKVAQLSIYPNPVQSGEYLYLNKKVNEVLIYNSEGRLIKKSNLRSNSILIDNLLKGIYFLKTENTTHKFIVN</sequence>
<dbReference type="Proteomes" id="UP000186744">
    <property type="component" value="Unassembled WGS sequence"/>
</dbReference>
<keyword evidence="5" id="KW-1185">Reference proteome</keyword>